<dbReference type="InterPro" id="IPR000719">
    <property type="entry name" value="Prot_kinase_dom"/>
</dbReference>
<dbReference type="SMART" id="SM00220">
    <property type="entry name" value="S_TKc"/>
    <property type="match status" value="1"/>
</dbReference>
<protein>
    <recommendedName>
        <fullName evidence="2">Protein kinase domain-containing protein</fullName>
    </recommendedName>
</protein>
<comment type="caution">
    <text evidence="3">The sequence shown here is derived from an EMBL/GenBank/DDBJ whole genome shotgun (WGS) entry which is preliminary data.</text>
</comment>
<dbReference type="InterPro" id="IPR017441">
    <property type="entry name" value="Protein_kinase_ATP_BS"/>
</dbReference>
<dbReference type="Proteomes" id="UP001642540">
    <property type="component" value="Unassembled WGS sequence"/>
</dbReference>
<dbReference type="PROSITE" id="PS00107">
    <property type="entry name" value="PROTEIN_KINASE_ATP"/>
    <property type="match status" value="1"/>
</dbReference>
<sequence>MAAPTLPCSSEFIFGGKYRLVKKIGFGSFGDVYLGLNITNGKEVAVKMESSGARHLLFENKLYQHLQGGEGIPDIQWYGQARGFNILVMDLLGLSLEDQFNFCSRRFTIKTILMLADQMIKRVEYFHMKNFIHRDIKPENFLSGIGSHCNKVYMIDFGLAKIYRHPITRQHIPYGKDTNLTGTAQYASLNAHQAMEQGRRDDMESLGYVLIYFHRGDLPWQGLTAATQKQKFEKVGEKKMSIPVEVLCKGYPTEFAMYLNYCRGLRFEEAPDYTYARQIFRLLFNTCNYEYDGAFDWIVLKQNAEST</sequence>
<keyword evidence="1" id="KW-0067">ATP-binding</keyword>
<name>A0ABP1RP89_9HEXA</name>
<dbReference type="Pfam" id="PF00069">
    <property type="entry name" value="Pkinase"/>
    <property type="match status" value="1"/>
</dbReference>
<gene>
    <name evidence="3" type="ORF">ODALV1_LOCUS24445</name>
</gene>
<reference evidence="3 4" key="1">
    <citation type="submission" date="2024-08" db="EMBL/GenBank/DDBJ databases">
        <authorList>
            <person name="Cucini C."/>
            <person name="Frati F."/>
        </authorList>
    </citation>
    <scope>NUCLEOTIDE SEQUENCE [LARGE SCALE GENOMIC DNA]</scope>
</reference>
<dbReference type="PROSITE" id="PS50011">
    <property type="entry name" value="PROTEIN_KINASE_DOM"/>
    <property type="match status" value="1"/>
</dbReference>
<dbReference type="Gene3D" id="1.10.510.10">
    <property type="entry name" value="Transferase(Phosphotransferase) domain 1"/>
    <property type="match status" value="1"/>
</dbReference>
<feature type="binding site" evidence="1">
    <location>
        <position position="47"/>
    </location>
    <ligand>
        <name>ATP</name>
        <dbReference type="ChEBI" id="CHEBI:30616"/>
    </ligand>
</feature>
<keyword evidence="4" id="KW-1185">Reference proteome</keyword>
<organism evidence="3 4">
    <name type="scientific">Orchesella dallaii</name>
    <dbReference type="NCBI Taxonomy" id="48710"/>
    <lineage>
        <taxon>Eukaryota</taxon>
        <taxon>Metazoa</taxon>
        <taxon>Ecdysozoa</taxon>
        <taxon>Arthropoda</taxon>
        <taxon>Hexapoda</taxon>
        <taxon>Collembola</taxon>
        <taxon>Entomobryomorpha</taxon>
        <taxon>Entomobryoidea</taxon>
        <taxon>Orchesellidae</taxon>
        <taxon>Orchesellinae</taxon>
        <taxon>Orchesella</taxon>
    </lineage>
</organism>
<dbReference type="InterPro" id="IPR050235">
    <property type="entry name" value="CK1_Ser-Thr_kinase"/>
</dbReference>
<keyword evidence="1" id="KW-0547">Nucleotide-binding</keyword>
<dbReference type="SUPFAM" id="SSF56112">
    <property type="entry name" value="Protein kinase-like (PK-like)"/>
    <property type="match status" value="1"/>
</dbReference>
<accession>A0ABP1RP89</accession>
<feature type="domain" description="Protein kinase" evidence="2">
    <location>
        <begin position="18"/>
        <end position="284"/>
    </location>
</feature>
<evidence type="ECO:0000259" key="2">
    <source>
        <dbReference type="PROSITE" id="PS50011"/>
    </source>
</evidence>
<dbReference type="PANTHER" id="PTHR11909">
    <property type="entry name" value="CASEIN KINASE-RELATED"/>
    <property type="match status" value="1"/>
</dbReference>
<evidence type="ECO:0000256" key="1">
    <source>
        <dbReference type="PROSITE-ProRule" id="PRU10141"/>
    </source>
</evidence>
<evidence type="ECO:0000313" key="3">
    <source>
        <dbReference type="EMBL" id="CAL8132041.1"/>
    </source>
</evidence>
<evidence type="ECO:0000313" key="4">
    <source>
        <dbReference type="Proteomes" id="UP001642540"/>
    </source>
</evidence>
<dbReference type="InterPro" id="IPR011009">
    <property type="entry name" value="Kinase-like_dom_sf"/>
</dbReference>
<dbReference type="EMBL" id="CAXLJM020000091">
    <property type="protein sequence ID" value="CAL8132041.1"/>
    <property type="molecule type" value="Genomic_DNA"/>
</dbReference>
<proteinExistence type="predicted"/>